<evidence type="ECO:0000256" key="1">
    <source>
        <dbReference type="SAM" id="MobiDB-lite"/>
    </source>
</evidence>
<dbReference type="GO" id="GO:0044550">
    <property type="term" value="P:secondary metabolite biosynthetic process"/>
    <property type="evidence" value="ECO:0007669"/>
    <property type="project" value="TreeGrafter"/>
</dbReference>
<dbReference type="GeneID" id="34575805"/>
<protein>
    <recommendedName>
        <fullName evidence="2">Condensation domain-containing protein</fullName>
    </recommendedName>
</protein>
<proteinExistence type="predicted"/>
<feature type="domain" description="Condensation" evidence="2">
    <location>
        <begin position="338"/>
        <end position="718"/>
    </location>
</feature>
<dbReference type="PANTHER" id="PTHR45527:SF1">
    <property type="entry name" value="FATTY ACID SYNTHASE"/>
    <property type="match status" value="1"/>
</dbReference>
<dbReference type="EMBL" id="LXJU01000007">
    <property type="protein sequence ID" value="OGE53795.1"/>
    <property type="molecule type" value="Genomic_DNA"/>
</dbReference>
<dbReference type="PANTHER" id="PTHR45527">
    <property type="entry name" value="NONRIBOSOMAL PEPTIDE SYNTHETASE"/>
    <property type="match status" value="1"/>
</dbReference>
<dbReference type="GO" id="GO:0005737">
    <property type="term" value="C:cytoplasm"/>
    <property type="evidence" value="ECO:0007669"/>
    <property type="project" value="TreeGrafter"/>
</dbReference>
<dbReference type="GO" id="GO:0043041">
    <property type="term" value="P:amino acid activation for nonribosomal peptide biosynthetic process"/>
    <property type="evidence" value="ECO:0007669"/>
    <property type="project" value="TreeGrafter"/>
</dbReference>
<dbReference type="Gene3D" id="3.30.559.10">
    <property type="entry name" value="Chloramphenicol acetyltransferase-like domain"/>
    <property type="match status" value="1"/>
</dbReference>
<dbReference type="Gene3D" id="3.30.559.30">
    <property type="entry name" value="Nonribosomal peptide synthetase, condensation domain"/>
    <property type="match status" value="2"/>
</dbReference>
<dbReference type="OrthoDB" id="4263912at2759"/>
<feature type="region of interest" description="Disordered" evidence="1">
    <location>
        <begin position="269"/>
        <end position="300"/>
    </location>
</feature>
<sequence>MQVDLSPQNHHQEQGLYPSVFPPLPNEPYDACRTEKHSSVIRIKTAEETANISSILQLAWAIVIAAYTDSNDVVFGFCGGKPTGSSNPVSAAHLNIQPEQTVGKVLKSLNTQDDAMSPLSGSDLPASSVFPNILVVKNDIEDWTSTSPPMVLTGGHFDTCPFLLTGVDQQTEVHVHFHFDPEILSSTLSQIVMDQLVHVVNCIQTNPEVQLKDLLDMSPDGLQQTQTWNSRLQLRRQELGVHNVITNSEENTNTQPVCDWDGKSDQSQLSAAAWTERNEENASKGEGTPLTSRSSSISPSETNFKQDFAVLAPETMSETFPCTQTQQWLLNNHEGGCFVLSFSGLLDHFKLESACRLLMESHTALRSVFTRVDGALVQTVLKQVDLPFTVHSDASQDPISIARNLCAVNPENTFPLATLPLCFTLITKSRDQHALMIQLSHAQYDSVCQETLVSDLCQFYRDPTTPINATNYALFAHEVSKQQTPEAFDFWSNLLLGSSITEIPNTAPQMQSKNTILRCSTKVTIQSLPSGITMASMVKAAWSNVLRQETGDDDIVFAQLVNLRSMDVPDVHRTVGLCSNRVPVRVQYGRCKTALDLLHAVEDQHTQTIPFKAAEWENIVTYSTDWAAGSKPQSLVIHQDLLPKTDVQMEDNLRCQFADCIHIEPTDDFLKLYSEELRGGMLKLTLAYSSHFVPKSGINGLLGKLRNTLMHFTDAPESVLDL</sequence>
<evidence type="ECO:0000259" key="2">
    <source>
        <dbReference type="Pfam" id="PF00668"/>
    </source>
</evidence>
<dbReference type="SUPFAM" id="SSF52777">
    <property type="entry name" value="CoA-dependent acyltransferases"/>
    <property type="match status" value="3"/>
</dbReference>
<keyword evidence="4" id="KW-1185">Reference proteome</keyword>
<dbReference type="Proteomes" id="UP000177622">
    <property type="component" value="Unassembled WGS sequence"/>
</dbReference>
<feature type="region of interest" description="Disordered" evidence="1">
    <location>
        <begin position="1"/>
        <end position="20"/>
    </location>
</feature>
<dbReference type="GO" id="GO:0016874">
    <property type="term" value="F:ligase activity"/>
    <property type="evidence" value="ECO:0007669"/>
    <property type="project" value="UniProtKB-KW"/>
</dbReference>
<reference evidence="3 4" key="1">
    <citation type="journal article" date="2016" name="Sci. Rep.">
        <title>Penicillium arizonense, a new, genome sequenced fungal species, reveals a high chemical diversity in secreted metabolites.</title>
        <authorList>
            <person name="Grijseels S."/>
            <person name="Nielsen J.C."/>
            <person name="Randelovic M."/>
            <person name="Nielsen J."/>
            <person name="Nielsen K.F."/>
            <person name="Workman M."/>
            <person name="Frisvad J.C."/>
        </authorList>
    </citation>
    <scope>NUCLEOTIDE SEQUENCE [LARGE SCALE GENOMIC DNA]</scope>
    <source>
        <strain evidence="3 4">CBS 141311</strain>
    </source>
</reference>
<evidence type="ECO:0000313" key="4">
    <source>
        <dbReference type="Proteomes" id="UP000177622"/>
    </source>
</evidence>
<organism evidence="3 4">
    <name type="scientific">Penicillium arizonense</name>
    <dbReference type="NCBI Taxonomy" id="1835702"/>
    <lineage>
        <taxon>Eukaryota</taxon>
        <taxon>Fungi</taxon>
        <taxon>Dikarya</taxon>
        <taxon>Ascomycota</taxon>
        <taxon>Pezizomycotina</taxon>
        <taxon>Eurotiomycetes</taxon>
        <taxon>Eurotiomycetidae</taxon>
        <taxon>Eurotiales</taxon>
        <taxon>Aspergillaceae</taxon>
        <taxon>Penicillium</taxon>
    </lineage>
</organism>
<dbReference type="InterPro" id="IPR023213">
    <property type="entry name" value="CAT-like_dom_sf"/>
</dbReference>
<accession>A0A1F5LL05</accession>
<dbReference type="AlphaFoldDB" id="A0A1F5LL05"/>
<dbReference type="InterPro" id="IPR001242">
    <property type="entry name" value="Condensation_dom"/>
</dbReference>
<dbReference type="RefSeq" id="XP_022489232.1">
    <property type="nucleotide sequence ID" value="XM_022631071.1"/>
</dbReference>
<comment type="caution">
    <text evidence="3">The sequence shown here is derived from an EMBL/GenBank/DDBJ whole genome shotgun (WGS) entry which is preliminary data.</text>
</comment>
<dbReference type="STRING" id="1835702.A0A1F5LL05"/>
<dbReference type="Pfam" id="PF00668">
    <property type="entry name" value="Condensation"/>
    <property type="match status" value="1"/>
</dbReference>
<dbReference type="GO" id="GO:0031177">
    <property type="term" value="F:phosphopantetheine binding"/>
    <property type="evidence" value="ECO:0007669"/>
    <property type="project" value="TreeGrafter"/>
</dbReference>
<gene>
    <name evidence="3" type="ORF">PENARI_c007G08510</name>
</gene>
<name>A0A1F5LL05_PENAI</name>
<evidence type="ECO:0000313" key="3">
    <source>
        <dbReference type="EMBL" id="OGE53795.1"/>
    </source>
</evidence>